<evidence type="ECO:0000313" key="2">
    <source>
        <dbReference type="Proteomes" id="UP000298663"/>
    </source>
</evidence>
<name>A0A4U5PHX4_STECR</name>
<dbReference type="Proteomes" id="UP000298663">
    <property type="component" value="Unassembled WGS sequence"/>
</dbReference>
<sequence length="134" mass="14900">MFILACISLPLTIFDPKSSYFLPFSYILSRFPTPNPILRHFSLVSGLISQQIYEKPLKIDEISAIKPSHSGRPTLKRFQLLRDAPVTLSICRSAPMTSLSSRPPRNRFPQACEPRRATKSLLSVVCLGGGGLRA</sequence>
<dbReference type="AlphaFoldDB" id="A0A4U5PHX4"/>
<protein>
    <submittedName>
        <fullName evidence="1">Uncharacterized protein</fullName>
    </submittedName>
</protein>
<evidence type="ECO:0000313" key="1">
    <source>
        <dbReference type="EMBL" id="TKR96063.1"/>
    </source>
</evidence>
<reference evidence="1 2" key="2">
    <citation type="journal article" date="2019" name="G3 (Bethesda)">
        <title>Hybrid Assembly of the Genome of the Entomopathogenic Nematode Steinernema carpocapsae Identifies the X-Chromosome.</title>
        <authorList>
            <person name="Serra L."/>
            <person name="Macchietto M."/>
            <person name="Macias-Munoz A."/>
            <person name="McGill C.J."/>
            <person name="Rodriguez I.M."/>
            <person name="Rodriguez B."/>
            <person name="Murad R."/>
            <person name="Mortazavi A."/>
        </authorList>
    </citation>
    <scope>NUCLEOTIDE SEQUENCE [LARGE SCALE GENOMIC DNA]</scope>
    <source>
        <strain evidence="1 2">ALL</strain>
    </source>
</reference>
<organism evidence="1 2">
    <name type="scientific">Steinernema carpocapsae</name>
    <name type="common">Entomopathogenic nematode</name>
    <dbReference type="NCBI Taxonomy" id="34508"/>
    <lineage>
        <taxon>Eukaryota</taxon>
        <taxon>Metazoa</taxon>
        <taxon>Ecdysozoa</taxon>
        <taxon>Nematoda</taxon>
        <taxon>Chromadorea</taxon>
        <taxon>Rhabditida</taxon>
        <taxon>Tylenchina</taxon>
        <taxon>Panagrolaimomorpha</taxon>
        <taxon>Strongyloidoidea</taxon>
        <taxon>Steinernematidae</taxon>
        <taxon>Steinernema</taxon>
    </lineage>
</organism>
<dbReference type="EMBL" id="AZBU02000002">
    <property type="protein sequence ID" value="TKR96063.1"/>
    <property type="molecule type" value="Genomic_DNA"/>
</dbReference>
<comment type="caution">
    <text evidence="1">The sequence shown here is derived from an EMBL/GenBank/DDBJ whole genome shotgun (WGS) entry which is preliminary data.</text>
</comment>
<accession>A0A4U5PHX4</accession>
<proteinExistence type="predicted"/>
<gene>
    <name evidence="1" type="ORF">L596_010140</name>
</gene>
<reference evidence="1 2" key="1">
    <citation type="journal article" date="2015" name="Genome Biol.">
        <title>Comparative genomics of Steinernema reveals deeply conserved gene regulatory networks.</title>
        <authorList>
            <person name="Dillman A.R."/>
            <person name="Macchietto M."/>
            <person name="Porter C.F."/>
            <person name="Rogers A."/>
            <person name="Williams B."/>
            <person name="Antoshechkin I."/>
            <person name="Lee M.M."/>
            <person name="Goodwin Z."/>
            <person name="Lu X."/>
            <person name="Lewis E.E."/>
            <person name="Goodrich-Blair H."/>
            <person name="Stock S.P."/>
            <person name="Adams B.J."/>
            <person name="Sternberg P.W."/>
            <person name="Mortazavi A."/>
        </authorList>
    </citation>
    <scope>NUCLEOTIDE SEQUENCE [LARGE SCALE GENOMIC DNA]</scope>
    <source>
        <strain evidence="1 2">ALL</strain>
    </source>
</reference>
<keyword evidence="2" id="KW-1185">Reference proteome</keyword>